<dbReference type="GO" id="GO:0005770">
    <property type="term" value="C:late endosome"/>
    <property type="evidence" value="ECO:0007669"/>
    <property type="project" value="TreeGrafter"/>
</dbReference>
<feature type="region of interest" description="Disordered" evidence="4">
    <location>
        <begin position="1215"/>
        <end position="1250"/>
    </location>
</feature>
<dbReference type="PANTHER" id="PTHR12616:SF1">
    <property type="entry name" value="VACUOLAR PROTEIN SORTING-ASSOCIATED PROTEIN 41 HOMOLOG"/>
    <property type="match status" value="1"/>
</dbReference>
<evidence type="ECO:0000256" key="2">
    <source>
        <dbReference type="ARBA" id="ARBA00022927"/>
    </source>
</evidence>
<dbReference type="OrthoDB" id="244107at2759"/>
<evidence type="ECO:0000259" key="5">
    <source>
        <dbReference type="Pfam" id="PF23411"/>
    </source>
</evidence>
<dbReference type="InterPro" id="IPR011990">
    <property type="entry name" value="TPR-like_helical_dom_sf"/>
</dbReference>
<feature type="region of interest" description="Disordered" evidence="4">
    <location>
        <begin position="154"/>
        <end position="181"/>
    </location>
</feature>
<feature type="compositionally biased region" description="Acidic residues" evidence="4">
    <location>
        <begin position="54"/>
        <end position="68"/>
    </location>
</feature>
<dbReference type="GO" id="GO:0034058">
    <property type="term" value="P:endosomal vesicle fusion"/>
    <property type="evidence" value="ECO:0007669"/>
    <property type="project" value="TreeGrafter"/>
</dbReference>
<feature type="compositionally biased region" description="Basic and acidic residues" evidence="4">
    <location>
        <begin position="928"/>
        <end position="938"/>
    </location>
</feature>
<dbReference type="InterPro" id="IPR000547">
    <property type="entry name" value="Clathrin_H-chain/VPS_repeat"/>
</dbReference>
<feature type="domain" description="Vps41 beta-propeller" evidence="5">
    <location>
        <begin position="187"/>
        <end position="249"/>
    </location>
</feature>
<dbReference type="SUPFAM" id="SSF50978">
    <property type="entry name" value="WD40 repeat-like"/>
    <property type="match status" value="1"/>
</dbReference>
<dbReference type="FunFam" id="1.25.40.10:FF:000510">
    <property type="entry name" value="Vacuolar assembly protein, putative"/>
    <property type="match status" value="1"/>
</dbReference>
<sequence>MDVSGTTLANGDQDEQLRKRDPSARSSPRYHASDSRESTNSGGEQQHEDVCQEDHEEEDEDGEDEDEEPRLKYIRLTRQLPTIYRGGDATSTFVAAGDKLIIGTHNGNIHILLLPLLQPLRLYHAHSATVTSISISPFPPPLAVSKLESRISVEDQASHVKPPSGSIRSAPGSKTAPHPVPITPPNSIYIATSSIDGNVCVSSLVDPKDVLLRNFGRPVQAVALSPEYKSDRAYLSGGRAGQLVLTVGGRVGVSSNSTTISGAAATASSWLGTIGLGGNTGKDTVLHSGEGTISMIKWSLSGKYVTWVNEEGIKIMRTNLHLDSSDSEFAWTRISHTDRPNRPGWEEMASVWKPRAEWVDESSLEAPGDIPSATRSLGHPGSEAVKIAQNVEKLVVGWGSTVWVINVYPNRLTTGKSAGGRKLGSAEVVTILRTDCIVSGVSLYSPELLLILAYIKAGGDEPETHGGRQPGSHCRHKAAEPELRLVNIETKEEISTDTLSIGRFETLSSSDYHMSVLPRRASRPSIHRGTLGFLGNGILDATLYPARLFSSSASVRSNASSGDKGSGKAPSSFAASGVSSGESLSKELQVAACADSVKIFIHSPYDCFLAVKRDLADRLSWLESRTRYEEAWSLIDEHPEAASAFNERTESSSEPSAKPQGSLEEFFADDNVSVNTVGQTSYSIAEKEKRRIGELWIEQLVGKSEWGKAGEVCGKVLDNTFRWEHWIWIFIKNNKFNEITPFIPVDTRPHISPLVYEVILGHYVSRDRLKFKELLEIWTSDLFDISSITSAIEDQLKSENVSPDSQEWQILMDSLARLLLAEGRYREAFRCYIRLQDAEAAMSLIRDYRLLDAVSDDIPGFILLRVSKEQMKTAPMSELKTITAEPIQILVREAYNGIVRPETVVAQLRSANLDLYLYLYLSSLWRGESHPSETDKSRLQGRGRHARDAQEKLAADEGKSLVEPFADTTVELFADYDRPLLMDFLQSSTTYSFTVACTVCEARHYTPELIYLLSKMGQTKRALNLILAELKDVSQAISFAKSQDDPELWEDLLSYSMDKPQFIHGLLAEAGTAIDPIKLVRRIPSGLEIEGLREGLARMIREHDIQTSISQGAAKVLQGEVAIGMETLRRGQRRGIKFDIIQSPLLKEGPSDPQGNNNNLDDRAGKCGSCHQAFHLDEKEILVGFACGHVFHLSHLHTAATQPLLSVLGSNESPVVVGDDATERPSSPSRPPTANEPEQPTTTTTYSTSRTIGPKVITARLIRDRVGNGCAICTLGREEAEQNTSQ</sequence>
<proteinExistence type="predicted"/>
<feature type="domain" description="Vps41 beta-propeller" evidence="5">
    <location>
        <begin position="389"/>
        <end position="518"/>
    </location>
</feature>
<name>A0A232LZG2_9EURO</name>
<keyword evidence="7" id="KW-1185">Reference proteome</keyword>
<keyword evidence="2" id="KW-0653">Protein transport</keyword>
<feature type="compositionally biased region" description="Polar residues" evidence="4">
    <location>
        <begin position="1"/>
        <end position="10"/>
    </location>
</feature>
<keyword evidence="1" id="KW-0813">Transport</keyword>
<dbReference type="Pfam" id="PF23411">
    <property type="entry name" value="Beta-prop_Vps41"/>
    <property type="match status" value="2"/>
</dbReference>
<protein>
    <recommendedName>
        <fullName evidence="5">Vps41 beta-propeller domain-containing protein</fullName>
    </recommendedName>
</protein>
<evidence type="ECO:0000313" key="7">
    <source>
        <dbReference type="Proteomes" id="UP000243515"/>
    </source>
</evidence>
<dbReference type="EMBL" id="NPHW01003546">
    <property type="protein sequence ID" value="OXV09418.1"/>
    <property type="molecule type" value="Genomic_DNA"/>
</dbReference>
<feature type="region of interest" description="Disordered" evidence="4">
    <location>
        <begin position="928"/>
        <end position="954"/>
    </location>
</feature>
<dbReference type="Gene3D" id="2.130.10.10">
    <property type="entry name" value="YVTN repeat-like/Quinoprotein amine dehydrogenase"/>
    <property type="match status" value="1"/>
</dbReference>
<dbReference type="Proteomes" id="UP000243515">
    <property type="component" value="Unassembled WGS sequence"/>
</dbReference>
<feature type="repeat" description="CHCR" evidence="3">
    <location>
        <begin position="892"/>
        <end position="1065"/>
    </location>
</feature>
<feature type="compositionally biased region" description="Low complexity" evidence="4">
    <location>
        <begin position="1241"/>
        <end position="1250"/>
    </location>
</feature>
<evidence type="ECO:0000313" key="6">
    <source>
        <dbReference type="EMBL" id="OXV09418.1"/>
    </source>
</evidence>
<evidence type="ECO:0000256" key="3">
    <source>
        <dbReference type="PROSITE-ProRule" id="PRU01006"/>
    </source>
</evidence>
<gene>
    <name evidence="6" type="ORF">Egran_02820</name>
</gene>
<dbReference type="InterPro" id="IPR057780">
    <property type="entry name" value="Beta-prop_Vps41"/>
</dbReference>
<comment type="caution">
    <text evidence="6">The sequence shown here is derived from an EMBL/GenBank/DDBJ whole genome shotgun (WGS) entry which is preliminary data.</text>
</comment>
<dbReference type="Gene3D" id="1.25.40.10">
    <property type="entry name" value="Tetratricopeptide repeat domain"/>
    <property type="match status" value="1"/>
</dbReference>
<dbReference type="GO" id="GO:0016236">
    <property type="term" value="P:macroautophagy"/>
    <property type="evidence" value="ECO:0007669"/>
    <property type="project" value="TreeGrafter"/>
</dbReference>
<evidence type="ECO:0000256" key="4">
    <source>
        <dbReference type="SAM" id="MobiDB-lite"/>
    </source>
</evidence>
<dbReference type="SMART" id="SM00299">
    <property type="entry name" value="CLH"/>
    <property type="match status" value="1"/>
</dbReference>
<dbReference type="GO" id="GO:0006623">
    <property type="term" value="P:protein targeting to vacuole"/>
    <property type="evidence" value="ECO:0007669"/>
    <property type="project" value="InterPro"/>
</dbReference>
<dbReference type="GO" id="GO:0030897">
    <property type="term" value="C:HOPS complex"/>
    <property type="evidence" value="ECO:0007669"/>
    <property type="project" value="TreeGrafter"/>
</dbReference>
<dbReference type="PROSITE" id="PS50236">
    <property type="entry name" value="CHCR"/>
    <property type="match status" value="1"/>
</dbReference>
<accession>A0A232LZG2</accession>
<feature type="region of interest" description="Disordered" evidence="4">
    <location>
        <begin position="1"/>
        <end position="72"/>
    </location>
</feature>
<evidence type="ECO:0000256" key="1">
    <source>
        <dbReference type="ARBA" id="ARBA00022448"/>
    </source>
</evidence>
<dbReference type="PANTHER" id="PTHR12616">
    <property type="entry name" value="VACUOLAR PROTEIN SORTING VPS41"/>
    <property type="match status" value="1"/>
</dbReference>
<reference evidence="6 7" key="1">
    <citation type="journal article" date="2015" name="Environ. Microbiol.">
        <title>Metagenome sequence of Elaphomyces granulatus from sporocarp tissue reveals Ascomycota ectomycorrhizal fingerprints of genome expansion and a Proteobacteria-rich microbiome.</title>
        <authorList>
            <person name="Quandt C.A."/>
            <person name="Kohler A."/>
            <person name="Hesse C.N."/>
            <person name="Sharpton T.J."/>
            <person name="Martin F."/>
            <person name="Spatafora J.W."/>
        </authorList>
    </citation>
    <scope>NUCLEOTIDE SEQUENCE [LARGE SCALE GENOMIC DNA]</scope>
    <source>
        <strain evidence="6 7">OSC145934</strain>
    </source>
</reference>
<dbReference type="InterPro" id="IPR015943">
    <property type="entry name" value="WD40/YVTN_repeat-like_dom_sf"/>
</dbReference>
<dbReference type="InterPro" id="IPR045111">
    <property type="entry name" value="Vps41/Vps8"/>
</dbReference>
<dbReference type="GO" id="GO:0009267">
    <property type="term" value="P:cellular response to starvation"/>
    <property type="evidence" value="ECO:0007669"/>
    <property type="project" value="TreeGrafter"/>
</dbReference>
<dbReference type="InterPro" id="IPR036322">
    <property type="entry name" value="WD40_repeat_dom_sf"/>
</dbReference>
<dbReference type="Pfam" id="PF23556">
    <property type="entry name" value="TPR_Vps41"/>
    <property type="match status" value="2"/>
</dbReference>
<organism evidence="6 7">
    <name type="scientific">Elaphomyces granulatus</name>
    <dbReference type="NCBI Taxonomy" id="519963"/>
    <lineage>
        <taxon>Eukaryota</taxon>
        <taxon>Fungi</taxon>
        <taxon>Dikarya</taxon>
        <taxon>Ascomycota</taxon>
        <taxon>Pezizomycotina</taxon>
        <taxon>Eurotiomycetes</taxon>
        <taxon>Eurotiomycetidae</taxon>
        <taxon>Eurotiales</taxon>
        <taxon>Elaphomycetaceae</taxon>
        <taxon>Elaphomyces</taxon>
    </lineage>
</organism>